<evidence type="ECO:0000313" key="4">
    <source>
        <dbReference type="Proteomes" id="UP000637578"/>
    </source>
</evidence>
<dbReference type="CDD" id="cd02440">
    <property type="entry name" value="AdoMet_MTases"/>
    <property type="match status" value="1"/>
</dbReference>
<comment type="caution">
    <text evidence="3">The sequence shown here is derived from an EMBL/GenBank/DDBJ whole genome shotgun (WGS) entry which is preliminary data.</text>
</comment>
<dbReference type="EMBL" id="BMMK01000008">
    <property type="protein sequence ID" value="GGM50952.1"/>
    <property type="molecule type" value="Genomic_DNA"/>
</dbReference>
<reference evidence="3" key="2">
    <citation type="submission" date="2020-09" db="EMBL/GenBank/DDBJ databases">
        <authorList>
            <person name="Sun Q."/>
            <person name="Zhou Y."/>
        </authorList>
    </citation>
    <scope>NUCLEOTIDE SEQUENCE</scope>
    <source>
        <strain evidence="3">CGMCC 4.5737</strain>
    </source>
</reference>
<dbReference type="GO" id="GO:0008757">
    <property type="term" value="F:S-adenosylmethionine-dependent methyltransferase activity"/>
    <property type="evidence" value="ECO:0007669"/>
    <property type="project" value="InterPro"/>
</dbReference>
<keyword evidence="1" id="KW-0808">Transferase</keyword>
<dbReference type="AlphaFoldDB" id="A0A8J3FUJ2"/>
<dbReference type="InterPro" id="IPR029063">
    <property type="entry name" value="SAM-dependent_MTases_sf"/>
</dbReference>
<dbReference type="Gene3D" id="3.40.50.150">
    <property type="entry name" value="Vaccinia Virus protein VP39"/>
    <property type="match status" value="1"/>
</dbReference>
<gene>
    <name evidence="3" type="ORF">GCM10012275_22280</name>
</gene>
<dbReference type="InterPro" id="IPR050447">
    <property type="entry name" value="Erg6_SMT_methyltransf"/>
</dbReference>
<dbReference type="PANTHER" id="PTHR44068">
    <property type="entry name" value="ZGC:194242"/>
    <property type="match status" value="1"/>
</dbReference>
<sequence>MTVPEDTERIKSCCAAAYGNDAVALVLGESYHPGGLVLTRRVAEALRLRPNQRVVDVASGPGATARLLATEHHVTVDGVDLGESTVANARSTTEKAGLGDQVRFHHGDAECLPLPDNVADALVCECAFCTFPNKEAAAAEFARVLRPGGRAGITDVTIAEQELPEELSTLAGWVACIADARPLQDYLRILADAGLQTLRTETHNDAIARMIDQIDARLRVLRMTSANRLTEAGVDVDAVLKHTGLARQAVADGLIGYSLLIAEKV</sequence>
<dbReference type="SUPFAM" id="SSF53335">
    <property type="entry name" value="S-adenosyl-L-methionine-dependent methyltransferases"/>
    <property type="match status" value="1"/>
</dbReference>
<dbReference type="RefSeq" id="WP_189056639.1">
    <property type="nucleotide sequence ID" value="NZ_BMMK01000008.1"/>
</dbReference>
<dbReference type="PANTHER" id="PTHR44068:SF11">
    <property type="entry name" value="GERANYL DIPHOSPHATE 2-C-METHYLTRANSFERASE"/>
    <property type="match status" value="1"/>
</dbReference>
<name>A0A8J3FUJ2_9PSEU</name>
<evidence type="ECO:0000313" key="3">
    <source>
        <dbReference type="EMBL" id="GGM50952.1"/>
    </source>
</evidence>
<reference evidence="3" key="1">
    <citation type="journal article" date="2014" name="Int. J. Syst. Evol. Microbiol.">
        <title>Complete genome sequence of Corynebacterium casei LMG S-19264T (=DSM 44701T), isolated from a smear-ripened cheese.</title>
        <authorList>
            <consortium name="US DOE Joint Genome Institute (JGI-PGF)"/>
            <person name="Walter F."/>
            <person name="Albersmeier A."/>
            <person name="Kalinowski J."/>
            <person name="Ruckert C."/>
        </authorList>
    </citation>
    <scope>NUCLEOTIDE SEQUENCE</scope>
    <source>
        <strain evidence="3">CGMCC 4.5737</strain>
    </source>
</reference>
<proteinExistence type="predicted"/>
<organism evidence="3 4">
    <name type="scientific">Longimycelium tulufanense</name>
    <dbReference type="NCBI Taxonomy" id="907463"/>
    <lineage>
        <taxon>Bacteria</taxon>
        <taxon>Bacillati</taxon>
        <taxon>Actinomycetota</taxon>
        <taxon>Actinomycetes</taxon>
        <taxon>Pseudonocardiales</taxon>
        <taxon>Pseudonocardiaceae</taxon>
        <taxon>Longimycelium</taxon>
    </lineage>
</organism>
<keyword evidence="4" id="KW-1185">Reference proteome</keyword>
<evidence type="ECO:0000256" key="1">
    <source>
        <dbReference type="ARBA" id="ARBA00022679"/>
    </source>
</evidence>
<dbReference type="InterPro" id="IPR013216">
    <property type="entry name" value="Methyltransf_11"/>
</dbReference>
<feature type="domain" description="Methyltransferase type 11" evidence="2">
    <location>
        <begin position="55"/>
        <end position="150"/>
    </location>
</feature>
<dbReference type="Pfam" id="PF08241">
    <property type="entry name" value="Methyltransf_11"/>
    <property type="match status" value="1"/>
</dbReference>
<dbReference type="Proteomes" id="UP000637578">
    <property type="component" value="Unassembled WGS sequence"/>
</dbReference>
<evidence type="ECO:0000259" key="2">
    <source>
        <dbReference type="Pfam" id="PF08241"/>
    </source>
</evidence>
<protein>
    <recommendedName>
        <fullName evidence="2">Methyltransferase type 11 domain-containing protein</fullName>
    </recommendedName>
</protein>
<accession>A0A8J3FUJ2</accession>